<accession>A0A2V1MYU0</accession>
<dbReference type="AlphaFoldDB" id="A0A2V1MYU0"/>
<dbReference type="Pfam" id="PF24305">
    <property type="entry name" value="P8"/>
    <property type="match status" value="1"/>
</dbReference>
<dbReference type="OrthoDB" id="2301549at2"/>
<dbReference type="RefSeq" id="WP_109250086.1">
    <property type="nucleotide sequence ID" value="NZ_QCXQ01000002.1"/>
</dbReference>
<organism evidence="1 2">
    <name type="scientific">Levilactobacillus bambusae</name>
    <dbReference type="NCBI Taxonomy" id="2024736"/>
    <lineage>
        <taxon>Bacteria</taxon>
        <taxon>Bacillati</taxon>
        <taxon>Bacillota</taxon>
        <taxon>Bacilli</taxon>
        <taxon>Lactobacillales</taxon>
        <taxon>Lactobacillaceae</taxon>
        <taxon>Levilactobacillus</taxon>
    </lineage>
</organism>
<sequence>MAEDIEPTMFMDRTMSEVFDWSDDSTPVRDALWDYFMENDGHDTDKTEADMQEMDAKTDAEIEAFINENLKK</sequence>
<protein>
    <submittedName>
        <fullName evidence="1">Uncharacterized protein</fullName>
    </submittedName>
</protein>
<name>A0A2V1MYU0_9LACO</name>
<evidence type="ECO:0000313" key="1">
    <source>
        <dbReference type="EMBL" id="PWG00139.1"/>
    </source>
</evidence>
<proteinExistence type="predicted"/>
<comment type="caution">
    <text evidence="1">The sequence shown here is derived from an EMBL/GenBank/DDBJ whole genome shotgun (WGS) entry which is preliminary data.</text>
</comment>
<evidence type="ECO:0000313" key="2">
    <source>
        <dbReference type="Proteomes" id="UP000245080"/>
    </source>
</evidence>
<dbReference type="Proteomes" id="UP000245080">
    <property type="component" value="Unassembled WGS sequence"/>
</dbReference>
<reference evidence="1 2" key="1">
    <citation type="journal article" date="2018" name="Int. J. Syst. Evol. Microbiol.">
        <title>Lactobacillus bambusae sp. nov., isolated from a traditional fermented Ma-bamboo shoots of Taiwan.</title>
        <authorList>
            <person name="Wang L.-T."/>
        </authorList>
    </citation>
    <scope>NUCLEOTIDE SEQUENCE [LARGE SCALE GENOMIC DNA]</scope>
    <source>
        <strain evidence="1 2">BS-W1</strain>
    </source>
</reference>
<dbReference type="InterPro" id="IPR056216">
    <property type="entry name" value="P8-like"/>
</dbReference>
<gene>
    <name evidence="1" type="ORF">DCM90_04175</name>
</gene>
<keyword evidence="2" id="KW-1185">Reference proteome</keyword>
<dbReference type="EMBL" id="QCXQ01000002">
    <property type="protein sequence ID" value="PWG00139.1"/>
    <property type="molecule type" value="Genomic_DNA"/>
</dbReference>